<proteinExistence type="predicted"/>
<protein>
    <recommendedName>
        <fullName evidence="4">Transposase</fullName>
    </recommendedName>
</protein>
<reference evidence="2" key="1">
    <citation type="submission" date="2021-06" db="EMBL/GenBank/DDBJ databases">
        <title>Bradyrhizobium sp. S2-11-2 Genome sequencing.</title>
        <authorList>
            <person name="Jin L."/>
        </authorList>
    </citation>
    <scope>NUCLEOTIDE SEQUENCE</scope>
    <source>
        <strain evidence="2">S2-11-2</strain>
    </source>
</reference>
<dbReference type="RefSeq" id="WP_215613568.1">
    <property type="nucleotide sequence ID" value="NZ_CP076135.1"/>
</dbReference>
<evidence type="ECO:0000256" key="1">
    <source>
        <dbReference type="SAM" id="MobiDB-lite"/>
    </source>
</evidence>
<evidence type="ECO:0000313" key="2">
    <source>
        <dbReference type="EMBL" id="QWG17955.1"/>
    </source>
</evidence>
<evidence type="ECO:0000313" key="3">
    <source>
        <dbReference type="Proteomes" id="UP000680805"/>
    </source>
</evidence>
<dbReference type="Proteomes" id="UP000680805">
    <property type="component" value="Chromosome"/>
</dbReference>
<dbReference type="EMBL" id="CP076135">
    <property type="protein sequence ID" value="QWG17955.1"/>
    <property type="molecule type" value="Genomic_DNA"/>
</dbReference>
<gene>
    <name evidence="2" type="ORF">KMZ68_23885</name>
</gene>
<dbReference type="AlphaFoldDB" id="A0A975RRV9"/>
<feature type="region of interest" description="Disordered" evidence="1">
    <location>
        <begin position="41"/>
        <end position="61"/>
    </location>
</feature>
<name>A0A975RRV9_9BRAD</name>
<accession>A0A975RRV9</accession>
<sequence>MTEPSLDRIIERLQSCIDDSRDMQLKMLERILSIALLQAHDDKDESDDDDGRYCCRISPRR</sequence>
<evidence type="ECO:0008006" key="4">
    <source>
        <dbReference type="Google" id="ProtNLM"/>
    </source>
</evidence>
<dbReference type="KEGG" id="bsei:KMZ68_23885"/>
<organism evidence="2 3">
    <name type="scientific">Bradyrhizobium sediminis</name>
    <dbReference type="NCBI Taxonomy" id="2840469"/>
    <lineage>
        <taxon>Bacteria</taxon>
        <taxon>Pseudomonadati</taxon>
        <taxon>Pseudomonadota</taxon>
        <taxon>Alphaproteobacteria</taxon>
        <taxon>Hyphomicrobiales</taxon>
        <taxon>Nitrobacteraceae</taxon>
        <taxon>Bradyrhizobium</taxon>
    </lineage>
</organism>